<gene>
    <name evidence="1" type="ORF">CEXT_123321</name>
</gene>
<name>A0AAV4W9C1_CAEEX</name>
<dbReference type="AlphaFoldDB" id="A0AAV4W9C1"/>
<accession>A0AAV4W9C1</accession>
<reference evidence="1 2" key="1">
    <citation type="submission" date="2021-06" db="EMBL/GenBank/DDBJ databases">
        <title>Caerostris extrusa draft genome.</title>
        <authorList>
            <person name="Kono N."/>
            <person name="Arakawa K."/>
        </authorList>
    </citation>
    <scope>NUCLEOTIDE SEQUENCE [LARGE SCALE GENOMIC DNA]</scope>
</reference>
<protein>
    <submittedName>
        <fullName evidence="1">Uncharacterized protein</fullName>
    </submittedName>
</protein>
<evidence type="ECO:0000313" key="2">
    <source>
        <dbReference type="Proteomes" id="UP001054945"/>
    </source>
</evidence>
<comment type="caution">
    <text evidence="1">The sequence shown here is derived from an EMBL/GenBank/DDBJ whole genome shotgun (WGS) entry which is preliminary data.</text>
</comment>
<dbReference type="EMBL" id="BPLR01015753">
    <property type="protein sequence ID" value="GIY78394.1"/>
    <property type="molecule type" value="Genomic_DNA"/>
</dbReference>
<evidence type="ECO:0000313" key="1">
    <source>
        <dbReference type="EMBL" id="GIY78394.1"/>
    </source>
</evidence>
<dbReference type="Proteomes" id="UP001054945">
    <property type="component" value="Unassembled WGS sequence"/>
</dbReference>
<organism evidence="1 2">
    <name type="scientific">Caerostris extrusa</name>
    <name type="common">Bark spider</name>
    <name type="synonym">Caerostris bankana</name>
    <dbReference type="NCBI Taxonomy" id="172846"/>
    <lineage>
        <taxon>Eukaryota</taxon>
        <taxon>Metazoa</taxon>
        <taxon>Ecdysozoa</taxon>
        <taxon>Arthropoda</taxon>
        <taxon>Chelicerata</taxon>
        <taxon>Arachnida</taxon>
        <taxon>Araneae</taxon>
        <taxon>Araneomorphae</taxon>
        <taxon>Entelegynae</taxon>
        <taxon>Araneoidea</taxon>
        <taxon>Araneidae</taxon>
        <taxon>Caerostris</taxon>
    </lineage>
</organism>
<sequence>MVYGPSTISRRPPLITGLGESVALQLTFQDFGFDDGTLHNITCQNLLTLRHLDIIFHHLLGDVFDSAKDKCKARRAGIMKMRLRILGKCGFLRNFSMLLIVFHDRLDERGKKKKK</sequence>
<proteinExistence type="predicted"/>
<keyword evidence="2" id="KW-1185">Reference proteome</keyword>